<name>A0AAE0F270_9CHLO</name>
<keyword evidence="3" id="KW-1185">Reference proteome</keyword>
<accession>A0AAE0F270</accession>
<sequence length="360" mass="39082">MLELRGQLEQEPGSSPSGEELQKARGKALMAVTSKNAANAGRAGWKERKKSLPPFDHGVSLTCFASTAGVAGRREGEAAGGRCVDKSEEEIERFAHLFGIETGTRGLREVVQTACDEEVEQAQDLEVPDENEAAHGLLDDGLGRNAEPQVPARGFWPDEMRNWHITHLEREAVYKTVQAFLKDLEIKKFNENGEAHVLYDDGDEETLDLSEENFKIIDSADLSELTAEAADVDSENIDRGGDYEENKHGGAVENYLTRSPCERWRERRTNHLVGHGDGGMVPQDGERRTDPLLGYVDGGMVSQRGGVAFIDSSGDVSISECHMTGNAATKDGGFAYIDSSGDVLISEGNITGNTAWVGAS</sequence>
<protein>
    <submittedName>
        <fullName evidence="2">Uncharacterized protein</fullName>
    </submittedName>
</protein>
<feature type="region of interest" description="Disordered" evidence="1">
    <location>
        <begin position="1"/>
        <end position="29"/>
    </location>
</feature>
<reference evidence="2 3" key="1">
    <citation type="journal article" date="2015" name="Genome Biol. Evol.">
        <title>Comparative Genomics of a Bacterivorous Green Alga Reveals Evolutionary Causalities and Consequences of Phago-Mixotrophic Mode of Nutrition.</title>
        <authorList>
            <person name="Burns J.A."/>
            <person name="Paasch A."/>
            <person name="Narechania A."/>
            <person name="Kim E."/>
        </authorList>
    </citation>
    <scope>NUCLEOTIDE SEQUENCE [LARGE SCALE GENOMIC DNA]</scope>
    <source>
        <strain evidence="2 3">PLY_AMNH</strain>
    </source>
</reference>
<gene>
    <name evidence="2" type="ORF">CYMTET_41761</name>
</gene>
<dbReference type="Proteomes" id="UP001190700">
    <property type="component" value="Unassembled WGS sequence"/>
</dbReference>
<organism evidence="2 3">
    <name type="scientific">Cymbomonas tetramitiformis</name>
    <dbReference type="NCBI Taxonomy" id="36881"/>
    <lineage>
        <taxon>Eukaryota</taxon>
        <taxon>Viridiplantae</taxon>
        <taxon>Chlorophyta</taxon>
        <taxon>Pyramimonadophyceae</taxon>
        <taxon>Pyramimonadales</taxon>
        <taxon>Pyramimonadaceae</taxon>
        <taxon>Cymbomonas</taxon>
    </lineage>
</organism>
<evidence type="ECO:0000313" key="3">
    <source>
        <dbReference type="Proteomes" id="UP001190700"/>
    </source>
</evidence>
<dbReference type="AlphaFoldDB" id="A0AAE0F270"/>
<feature type="compositionally biased region" description="Low complexity" evidence="1">
    <location>
        <begin position="9"/>
        <end position="19"/>
    </location>
</feature>
<proteinExistence type="predicted"/>
<evidence type="ECO:0000313" key="2">
    <source>
        <dbReference type="EMBL" id="KAK3248784.1"/>
    </source>
</evidence>
<dbReference type="EMBL" id="LGRX02027793">
    <property type="protein sequence ID" value="KAK3248784.1"/>
    <property type="molecule type" value="Genomic_DNA"/>
</dbReference>
<evidence type="ECO:0000256" key="1">
    <source>
        <dbReference type="SAM" id="MobiDB-lite"/>
    </source>
</evidence>
<comment type="caution">
    <text evidence="2">The sequence shown here is derived from an EMBL/GenBank/DDBJ whole genome shotgun (WGS) entry which is preliminary data.</text>
</comment>